<dbReference type="EMBL" id="MG976688">
    <property type="protein sequence ID" value="AXY63226.1"/>
    <property type="molecule type" value="Genomic_DNA"/>
</dbReference>
<evidence type="ECO:0000256" key="1">
    <source>
        <dbReference type="SAM" id="Phobius"/>
    </source>
</evidence>
<proteinExistence type="predicted"/>
<name>A0A385HZZ6_9EUKA</name>
<gene>
    <name evidence="2" type="ORF">PMNZ_281</name>
</gene>
<keyword evidence="2" id="KW-0934">Plastid</keyword>
<dbReference type="AlphaFoldDB" id="A0A385HZZ6"/>
<reference evidence="2" key="1">
    <citation type="submission" date="2018-02" db="EMBL/GenBank/DDBJ databases">
        <title>Genome reduction pattern in chromatophore genome of Paulinella.</title>
        <authorList>
            <person name="Lhee D."/>
            <person name="Yoon H.S."/>
        </authorList>
    </citation>
    <scope>NUCLEOTIDE SEQUENCE</scope>
    <source>
        <strain evidence="2">NZ27</strain>
    </source>
</reference>
<evidence type="ECO:0000313" key="2">
    <source>
        <dbReference type="EMBL" id="AXY63226.1"/>
    </source>
</evidence>
<sequence>MQSYVLLVMSAAIYLGIVFSGLITAFLLTTILKGVKLI</sequence>
<feature type="transmembrane region" description="Helical" evidence="1">
    <location>
        <begin position="6"/>
        <end position="32"/>
    </location>
</feature>
<organism evidence="2">
    <name type="scientific">Paulinella micropora</name>
    <dbReference type="NCBI Taxonomy" id="1928728"/>
    <lineage>
        <taxon>Eukaryota</taxon>
        <taxon>Sar</taxon>
        <taxon>Rhizaria</taxon>
        <taxon>Cercozoa</taxon>
        <taxon>Imbricatea</taxon>
        <taxon>Silicofilosea</taxon>
        <taxon>Euglyphida</taxon>
        <taxon>Paulinellidae</taxon>
        <taxon>Paulinella</taxon>
    </lineage>
</organism>
<keyword evidence="1" id="KW-1133">Transmembrane helix</keyword>
<accession>A0A385HZZ6</accession>
<keyword evidence="1" id="KW-0472">Membrane</keyword>
<keyword evidence="1" id="KW-0812">Transmembrane</keyword>
<geneLocation type="plastid" evidence="2"/>
<protein>
    <submittedName>
        <fullName evidence="2">Cytochrome b6f complex subunit</fullName>
    </submittedName>
</protein>